<feature type="region of interest" description="Disordered" evidence="1">
    <location>
        <begin position="254"/>
        <end position="309"/>
    </location>
</feature>
<accession>A0A1N7K3K6</accession>
<dbReference type="STRING" id="407234.SAMN05421795_101583"/>
<dbReference type="EMBL" id="FTOM01000001">
    <property type="protein sequence ID" value="SIS56149.1"/>
    <property type="molecule type" value="Genomic_DNA"/>
</dbReference>
<evidence type="ECO:0000256" key="2">
    <source>
        <dbReference type="SAM" id="Phobius"/>
    </source>
</evidence>
<feature type="transmembrane region" description="Helical" evidence="2">
    <location>
        <begin position="54"/>
        <end position="75"/>
    </location>
</feature>
<protein>
    <submittedName>
        <fullName evidence="3">Uncharacterized protein</fullName>
    </submittedName>
</protein>
<evidence type="ECO:0000313" key="4">
    <source>
        <dbReference type="Proteomes" id="UP000186098"/>
    </source>
</evidence>
<feature type="compositionally biased region" description="Polar residues" evidence="1">
    <location>
        <begin position="276"/>
        <end position="286"/>
    </location>
</feature>
<feature type="transmembrane region" description="Helical" evidence="2">
    <location>
        <begin position="116"/>
        <end position="136"/>
    </location>
</feature>
<dbReference type="AlphaFoldDB" id="A0A1N7K3K6"/>
<gene>
    <name evidence="3" type="ORF">SAMN05421795_101583</name>
</gene>
<organism evidence="3 4">
    <name type="scientific">Phaeovulum vinaykumarii</name>
    <dbReference type="NCBI Taxonomy" id="407234"/>
    <lineage>
        <taxon>Bacteria</taxon>
        <taxon>Pseudomonadati</taxon>
        <taxon>Pseudomonadota</taxon>
        <taxon>Alphaproteobacteria</taxon>
        <taxon>Rhodobacterales</taxon>
        <taxon>Paracoccaceae</taxon>
        <taxon>Phaeovulum</taxon>
    </lineage>
</organism>
<feature type="compositionally biased region" description="Low complexity" evidence="1">
    <location>
        <begin position="287"/>
        <end position="309"/>
    </location>
</feature>
<evidence type="ECO:0000313" key="3">
    <source>
        <dbReference type="EMBL" id="SIS56149.1"/>
    </source>
</evidence>
<dbReference type="Proteomes" id="UP000186098">
    <property type="component" value="Unassembled WGS sequence"/>
</dbReference>
<proteinExistence type="predicted"/>
<keyword evidence="2" id="KW-0812">Transmembrane</keyword>
<evidence type="ECO:0000256" key="1">
    <source>
        <dbReference type="SAM" id="MobiDB-lite"/>
    </source>
</evidence>
<name>A0A1N7K3K6_9RHOB</name>
<keyword evidence="2" id="KW-1133">Transmembrane helix</keyword>
<keyword evidence="2" id="KW-0472">Membrane</keyword>
<feature type="transmembrane region" description="Helical" evidence="2">
    <location>
        <begin position="20"/>
        <end position="42"/>
    </location>
</feature>
<reference evidence="4" key="1">
    <citation type="submission" date="2017-01" db="EMBL/GenBank/DDBJ databases">
        <authorList>
            <person name="Varghese N."/>
            <person name="Submissions S."/>
        </authorList>
    </citation>
    <scope>NUCLEOTIDE SEQUENCE [LARGE SCALE GENOMIC DNA]</scope>
    <source>
        <strain evidence="4">DSM 18714</strain>
    </source>
</reference>
<feature type="transmembrane region" description="Helical" evidence="2">
    <location>
        <begin position="87"/>
        <end position="110"/>
    </location>
</feature>
<keyword evidence="4" id="KW-1185">Reference proteome</keyword>
<sequence>MDDLAHHRRRGLYEVCQRLVTAPGAPLGWGVVSAVAVLAGPLGSFEALGFLERLAIWPVVIAVCIAVGSGLRLWVERHVPGEMAQALWLAGLCALVLWLPLHLLTGHMIVDSPAHLPHALTVMALVAVSSLGVSALRGLMARPAGDSGSAPATGPRLLARLAPAQRRPVLRISGRDHYVEATTTAETARLLLRFSDALAELDGTEGLEGAPLALGGAGLCHRRAARWRPRDAASGRWIDRAGLALVPAAGARRGVAQRRAPCRAPFRRPRAGLSPASGTASARSPVSTASASARISPASAGSSALSPPV</sequence>
<feature type="compositionally biased region" description="Low complexity" evidence="1">
    <location>
        <begin position="254"/>
        <end position="264"/>
    </location>
</feature>